<dbReference type="InterPro" id="IPR001293">
    <property type="entry name" value="Znf_TRAF"/>
</dbReference>
<protein>
    <submittedName>
        <fullName evidence="8">E3 ubiquitin-protein ligase PDZRN3-B</fullName>
    </submittedName>
</protein>
<dbReference type="Gene3D" id="3.30.40.10">
    <property type="entry name" value="Zinc/RING finger domain, C3HC4 (zinc finger)"/>
    <property type="match status" value="2"/>
</dbReference>
<dbReference type="InterPro" id="IPR017907">
    <property type="entry name" value="Znf_RING_CS"/>
</dbReference>
<dbReference type="PROSITE" id="PS00518">
    <property type="entry name" value="ZF_RING_1"/>
    <property type="match status" value="1"/>
</dbReference>
<dbReference type="GO" id="GO:0008270">
    <property type="term" value="F:zinc ion binding"/>
    <property type="evidence" value="ECO:0007669"/>
    <property type="project" value="UniProtKB-KW"/>
</dbReference>
<dbReference type="GO" id="GO:0016567">
    <property type="term" value="P:protein ubiquitination"/>
    <property type="evidence" value="ECO:0007669"/>
    <property type="project" value="InterPro"/>
</dbReference>
<organism evidence="8 9">
    <name type="scientific">Araneus ventricosus</name>
    <name type="common">Orbweaver spider</name>
    <name type="synonym">Epeira ventricosa</name>
    <dbReference type="NCBI Taxonomy" id="182803"/>
    <lineage>
        <taxon>Eukaryota</taxon>
        <taxon>Metazoa</taxon>
        <taxon>Ecdysozoa</taxon>
        <taxon>Arthropoda</taxon>
        <taxon>Chelicerata</taxon>
        <taxon>Arachnida</taxon>
        <taxon>Araneae</taxon>
        <taxon>Araneomorphae</taxon>
        <taxon>Entelegynae</taxon>
        <taxon>Araneoidea</taxon>
        <taxon>Araneidae</taxon>
        <taxon>Araneus</taxon>
    </lineage>
</organism>
<feature type="compositionally biased region" description="Basic and acidic residues" evidence="5">
    <location>
        <begin position="226"/>
        <end position="235"/>
    </location>
</feature>
<evidence type="ECO:0000313" key="8">
    <source>
        <dbReference type="EMBL" id="GBN79593.1"/>
    </source>
</evidence>
<dbReference type="Pfam" id="PF13923">
    <property type="entry name" value="zf-C3HC4_2"/>
    <property type="match status" value="1"/>
</dbReference>
<feature type="non-terminal residue" evidence="8">
    <location>
        <position position="1"/>
    </location>
</feature>
<dbReference type="InterPro" id="IPR003613">
    <property type="entry name" value="Ubox_domain"/>
</dbReference>
<dbReference type="GO" id="GO:0004842">
    <property type="term" value="F:ubiquitin-protein transferase activity"/>
    <property type="evidence" value="ECO:0007669"/>
    <property type="project" value="InterPro"/>
</dbReference>
<keyword evidence="2 4" id="KW-0863">Zinc-finger</keyword>
<dbReference type="AlphaFoldDB" id="A0A4Y2RV65"/>
<feature type="domain" description="RING-type" evidence="6">
    <location>
        <begin position="43"/>
        <end position="81"/>
    </location>
</feature>
<dbReference type="InterPro" id="IPR013083">
    <property type="entry name" value="Znf_RING/FYVE/PHD"/>
</dbReference>
<evidence type="ECO:0000259" key="7">
    <source>
        <dbReference type="PROSITE" id="PS50145"/>
    </source>
</evidence>
<evidence type="ECO:0000256" key="4">
    <source>
        <dbReference type="PROSITE-ProRule" id="PRU00207"/>
    </source>
</evidence>
<dbReference type="SMART" id="SM00184">
    <property type="entry name" value="RING"/>
    <property type="match status" value="1"/>
</dbReference>
<dbReference type="OrthoDB" id="6436613at2759"/>
<accession>A0A4Y2RV65</accession>
<keyword evidence="3 4" id="KW-0862">Zinc</keyword>
<evidence type="ECO:0000256" key="2">
    <source>
        <dbReference type="ARBA" id="ARBA00022771"/>
    </source>
</evidence>
<comment type="caution">
    <text evidence="8">The sequence shown here is derived from an EMBL/GenBank/DDBJ whole genome shotgun (WGS) entry which is preliminary data.</text>
</comment>
<gene>
    <name evidence="8" type="primary">pdzrn3b</name>
    <name evidence="8" type="ORF">AVEN_268644_1</name>
</gene>
<feature type="region of interest" description="Disordered" evidence="5">
    <location>
        <begin position="344"/>
        <end position="399"/>
    </location>
</feature>
<keyword evidence="9" id="KW-1185">Reference proteome</keyword>
<dbReference type="EMBL" id="BGPR01018596">
    <property type="protein sequence ID" value="GBN79593.1"/>
    <property type="molecule type" value="Genomic_DNA"/>
</dbReference>
<dbReference type="SMART" id="SM00504">
    <property type="entry name" value="Ubox"/>
    <property type="match status" value="1"/>
</dbReference>
<evidence type="ECO:0000256" key="1">
    <source>
        <dbReference type="ARBA" id="ARBA00022723"/>
    </source>
</evidence>
<name>A0A4Y2RV65_ARAVE</name>
<keyword evidence="1 4" id="KW-0479">Metal-binding</keyword>
<dbReference type="PROSITE" id="PS50089">
    <property type="entry name" value="ZF_RING_2"/>
    <property type="match status" value="1"/>
</dbReference>
<sequence>HFLPMAPPIWAYQVDNFDPPPDEELICSVCRSVFCDPVQSPICSVCRSVFCDPVQSPCNHVFCRSCINKWLESNRNCPICRKRTTKYTVQEVVPIVKNMIMKLILYCHNKEKGCEEKFPLESCEAHLKVCVYEIVRCNNKPCKEMLMRKDLEDHELNKCLHRYIRCQNCCLKISSIGPAKHNCVKALKKRLRDMERNVTCLEVTAVLQIKRKVHIVVNPSPSKQKRGGDNDRDLETSSCTPSLLHSSSGATTGEAGQSFSGRATDVQETAAQGSVENGHMPSSSIAGCSHDGAQVSNSNIPFKLRPRVMRSNTEQATAAPLPPARRNSRGIFERTRALLEQYSLESDPEWLPPNPMDAEDVQSDSDSSFHPPVYPDDRFSTSSDSSSSDDDSSSDSSYVDAQSRTNMLCGFNSFRFNGLQHLLPRFMWSLWYPLTSFLLESPRTAMREHLFWVLLDVFNE</sequence>
<feature type="compositionally biased region" description="Low complexity" evidence="5">
    <location>
        <begin position="236"/>
        <end position="248"/>
    </location>
</feature>
<evidence type="ECO:0000313" key="9">
    <source>
        <dbReference type="Proteomes" id="UP000499080"/>
    </source>
</evidence>
<evidence type="ECO:0000256" key="3">
    <source>
        <dbReference type="ARBA" id="ARBA00022833"/>
    </source>
</evidence>
<dbReference type="InterPro" id="IPR001841">
    <property type="entry name" value="Znf_RING"/>
</dbReference>
<proteinExistence type="predicted"/>
<evidence type="ECO:0000256" key="5">
    <source>
        <dbReference type="SAM" id="MobiDB-lite"/>
    </source>
</evidence>
<reference evidence="8 9" key="1">
    <citation type="journal article" date="2019" name="Sci. Rep.">
        <title>Orb-weaving spider Araneus ventricosus genome elucidates the spidroin gene catalogue.</title>
        <authorList>
            <person name="Kono N."/>
            <person name="Nakamura H."/>
            <person name="Ohtoshi R."/>
            <person name="Moran D.A.P."/>
            <person name="Shinohara A."/>
            <person name="Yoshida Y."/>
            <person name="Fujiwara M."/>
            <person name="Mori M."/>
            <person name="Tomita M."/>
            <person name="Arakawa K."/>
        </authorList>
    </citation>
    <scope>NUCLEOTIDE SEQUENCE [LARGE SCALE GENOMIC DNA]</scope>
</reference>
<dbReference type="PROSITE" id="PS50145">
    <property type="entry name" value="ZF_TRAF"/>
    <property type="match status" value="1"/>
</dbReference>
<evidence type="ECO:0000259" key="6">
    <source>
        <dbReference type="PROSITE" id="PS50089"/>
    </source>
</evidence>
<dbReference type="SUPFAM" id="SSF49599">
    <property type="entry name" value="TRAF domain-like"/>
    <property type="match status" value="1"/>
</dbReference>
<feature type="region of interest" description="Disordered" evidence="5">
    <location>
        <begin position="218"/>
        <end position="298"/>
    </location>
</feature>
<dbReference type="PANTHER" id="PTHR10131">
    <property type="entry name" value="TNF RECEPTOR ASSOCIATED FACTOR"/>
    <property type="match status" value="1"/>
</dbReference>
<feature type="domain" description="TRAF-type" evidence="7">
    <location>
        <begin position="125"/>
        <end position="169"/>
    </location>
</feature>
<dbReference type="PANTHER" id="PTHR10131:SF94">
    <property type="entry name" value="TNF RECEPTOR-ASSOCIATED FACTOR 4"/>
    <property type="match status" value="1"/>
</dbReference>
<feature type="zinc finger region" description="TRAF-type" evidence="4">
    <location>
        <begin position="125"/>
        <end position="169"/>
    </location>
</feature>
<dbReference type="Proteomes" id="UP000499080">
    <property type="component" value="Unassembled WGS sequence"/>
</dbReference>
<dbReference type="SUPFAM" id="SSF57850">
    <property type="entry name" value="RING/U-box"/>
    <property type="match status" value="1"/>
</dbReference>
<feature type="compositionally biased region" description="Polar residues" evidence="5">
    <location>
        <begin position="249"/>
        <end position="286"/>
    </location>
</feature>